<proteinExistence type="predicted"/>
<reference evidence="2" key="1">
    <citation type="submission" date="2017-10" db="EMBL/GenBank/DDBJ databases">
        <title>Rapid genome shrinkage in a self-fertile nematode reveals novel sperm competition proteins.</title>
        <authorList>
            <person name="Yin D."/>
            <person name="Schwarz E.M."/>
            <person name="Thomas C.G."/>
            <person name="Felde R.L."/>
            <person name="Korf I.F."/>
            <person name="Cutter A.D."/>
            <person name="Schartner C.M."/>
            <person name="Ralston E.J."/>
            <person name="Meyer B.J."/>
            <person name="Haag E.S."/>
        </authorList>
    </citation>
    <scope>NUCLEOTIDE SEQUENCE [LARGE SCALE GENOMIC DNA]</scope>
    <source>
        <strain evidence="2">JU1422</strain>
    </source>
</reference>
<dbReference type="EMBL" id="PDUG01000004">
    <property type="protein sequence ID" value="PIC33717.1"/>
    <property type="molecule type" value="Genomic_DNA"/>
</dbReference>
<dbReference type="Proteomes" id="UP000230233">
    <property type="component" value="Chromosome IV"/>
</dbReference>
<keyword evidence="2" id="KW-1185">Reference proteome</keyword>
<evidence type="ECO:0000313" key="2">
    <source>
        <dbReference type="Proteomes" id="UP000230233"/>
    </source>
</evidence>
<organism evidence="1 2">
    <name type="scientific">Caenorhabditis nigoni</name>
    <dbReference type="NCBI Taxonomy" id="1611254"/>
    <lineage>
        <taxon>Eukaryota</taxon>
        <taxon>Metazoa</taxon>
        <taxon>Ecdysozoa</taxon>
        <taxon>Nematoda</taxon>
        <taxon>Chromadorea</taxon>
        <taxon>Rhabditida</taxon>
        <taxon>Rhabditina</taxon>
        <taxon>Rhabditomorpha</taxon>
        <taxon>Rhabditoidea</taxon>
        <taxon>Rhabditidae</taxon>
        <taxon>Peloderinae</taxon>
        <taxon>Caenorhabditis</taxon>
    </lineage>
</organism>
<accession>A0A2G5U2G4</accession>
<name>A0A2G5U2G4_9PELO</name>
<dbReference type="AlphaFoldDB" id="A0A2G5U2G4"/>
<evidence type="ECO:0000313" key="1">
    <source>
        <dbReference type="EMBL" id="PIC33717.1"/>
    </source>
</evidence>
<dbReference type="OrthoDB" id="10279612at2759"/>
<protein>
    <submittedName>
        <fullName evidence="1">Uncharacterized protein</fullName>
    </submittedName>
</protein>
<gene>
    <name evidence="1" type="primary">Cnig_chr_IV.g13597</name>
    <name evidence="1" type="ORF">B9Z55_013597</name>
</gene>
<sequence length="216" mass="24526">METTSSLAKVIEMCFPECQESSIYYPILMSLLQKKSKMGPGPLLAITSKHFMDAALEDPVIEEQVAELLTRETFEFECLYVFGEHRRLFNIAFSSNFPLPTETFSIEIRITKCLLYVEGVLVASMKLSIDDSEALFYAKTAIQNGFEKFRLFVRGHPMKGEFREEILYDFRRKLGQATSPTPGHFSRDAYGCTEMPLGKDGGLQMVFTRNPGATRD</sequence>
<comment type="caution">
    <text evidence="1">The sequence shown here is derived from an EMBL/GenBank/DDBJ whole genome shotgun (WGS) entry which is preliminary data.</text>
</comment>